<organism evidence="2 3">
    <name type="scientific">Microbacterium hominis</name>
    <dbReference type="NCBI Taxonomy" id="162426"/>
    <lineage>
        <taxon>Bacteria</taxon>
        <taxon>Bacillati</taxon>
        <taxon>Actinomycetota</taxon>
        <taxon>Actinomycetes</taxon>
        <taxon>Micrococcales</taxon>
        <taxon>Microbacteriaceae</taxon>
        <taxon>Microbacterium</taxon>
    </lineage>
</organism>
<accession>A0A7D4PN23</accession>
<evidence type="ECO:0000313" key="3">
    <source>
        <dbReference type="Proteomes" id="UP000502498"/>
    </source>
</evidence>
<sequence length="132" mass="14157">MDTLSDPEDVLPAPGRGGAVRPNAGGGEATHPRADHPAVIVVTVVRSGGITGLVREWSAEPPPEQAPRWVALVDACPWDAEEADPAGADRFVWRLHARCDDDDLEATLADRQVEGPWRTLVDEVRSFGRSSG</sequence>
<proteinExistence type="predicted"/>
<evidence type="ECO:0000256" key="1">
    <source>
        <dbReference type="SAM" id="MobiDB-lite"/>
    </source>
</evidence>
<dbReference type="AlphaFoldDB" id="A0A7D4PN23"/>
<gene>
    <name evidence="2" type="ORF">HQM25_11690</name>
</gene>
<dbReference type="Pfam" id="PF20242">
    <property type="entry name" value="Emfourin"/>
    <property type="match status" value="1"/>
</dbReference>
<dbReference type="EMBL" id="CP054038">
    <property type="protein sequence ID" value="QKJ19950.1"/>
    <property type="molecule type" value="Genomic_DNA"/>
</dbReference>
<dbReference type="Proteomes" id="UP000502498">
    <property type="component" value="Chromosome"/>
</dbReference>
<evidence type="ECO:0000313" key="2">
    <source>
        <dbReference type="EMBL" id="QKJ19950.1"/>
    </source>
</evidence>
<reference evidence="2 3" key="1">
    <citation type="submission" date="2020-05" db="EMBL/GenBank/DDBJ databases">
        <title>Strain PA2F3 complete genome.</title>
        <authorList>
            <person name="Kim Y.-S."/>
            <person name="Kim S.-J."/>
            <person name="Jung H.-k."/>
            <person name="Kim S.-E."/>
            <person name="Kim K.-H."/>
        </authorList>
    </citation>
    <scope>NUCLEOTIDE SEQUENCE [LARGE SCALE GENOMIC DNA]</scope>
    <source>
        <strain evidence="2 3">PA2F3</strain>
    </source>
</reference>
<protein>
    <submittedName>
        <fullName evidence="2">Uncharacterized protein</fullName>
    </submittedName>
</protein>
<dbReference type="RefSeq" id="WP_172990386.1">
    <property type="nucleotide sequence ID" value="NZ_CP054038.1"/>
</dbReference>
<name>A0A7D4PN23_9MICO</name>
<dbReference type="InterPro" id="IPR049457">
    <property type="entry name" value="Emfourin"/>
</dbReference>
<feature type="region of interest" description="Disordered" evidence="1">
    <location>
        <begin position="1"/>
        <end position="36"/>
    </location>
</feature>